<dbReference type="PANTHER" id="PTHR34069:SF2">
    <property type="entry name" value="BETA-KETOACYL-[ACYL-CARRIER-PROTEIN] SYNTHASE III"/>
    <property type="match status" value="1"/>
</dbReference>
<name>I0IKG8_LEPFC</name>
<feature type="domain" description="Beta-ketoacyl-[acyl-carrier-protein] synthase III N-terminal" evidence="4">
    <location>
        <begin position="126"/>
        <end position="205"/>
    </location>
</feature>
<reference evidence="5 6" key="1">
    <citation type="journal article" date="2012" name="J. Bacteriol.">
        <title>Complete Genome Sequence of Leptospirillum ferrooxidans Strain C2-3, Isolated from a Fresh Volcanic Ash Deposit on the Island of Miyake, Japan.</title>
        <authorList>
            <person name="Fujimura R."/>
            <person name="Sato Y."/>
            <person name="Nishizawa T."/>
            <person name="Oshima K."/>
            <person name="Kim S.-W."/>
            <person name="Hattori M."/>
            <person name="Kamijo T."/>
            <person name="Ohta H."/>
        </authorList>
    </citation>
    <scope>NUCLEOTIDE SEQUENCE [LARGE SCALE GENOMIC DNA]</scope>
    <source>
        <strain evidence="5 6">C2-3</strain>
    </source>
</reference>
<dbReference type="InterPro" id="IPR013747">
    <property type="entry name" value="ACP_syn_III_C"/>
</dbReference>
<evidence type="ECO:0000259" key="3">
    <source>
        <dbReference type="Pfam" id="PF08541"/>
    </source>
</evidence>
<dbReference type="GO" id="GO:0004315">
    <property type="term" value="F:3-oxoacyl-[acyl-carrier-protein] synthase activity"/>
    <property type="evidence" value="ECO:0007669"/>
    <property type="project" value="InterPro"/>
</dbReference>
<feature type="domain" description="Beta-ketoacyl-[acyl-carrier-protein] synthase III C-terminal" evidence="3">
    <location>
        <begin position="248"/>
        <end position="333"/>
    </location>
</feature>
<dbReference type="GO" id="GO:0006633">
    <property type="term" value="P:fatty acid biosynthetic process"/>
    <property type="evidence" value="ECO:0007669"/>
    <property type="project" value="InterPro"/>
</dbReference>
<dbReference type="PATRIC" id="fig|1162668.3.peg.45"/>
<dbReference type="Proteomes" id="UP000007382">
    <property type="component" value="Chromosome"/>
</dbReference>
<dbReference type="PANTHER" id="PTHR34069">
    <property type="entry name" value="3-OXOACYL-[ACYL-CARRIER-PROTEIN] SYNTHASE 3"/>
    <property type="match status" value="1"/>
</dbReference>
<dbReference type="OrthoDB" id="9815490at2"/>
<dbReference type="InterPro" id="IPR016039">
    <property type="entry name" value="Thiolase-like"/>
</dbReference>
<protein>
    <submittedName>
        <fullName evidence="5">Putative 3-oxoacyl-[acyl-carrier-protein] synthase 3</fullName>
    </submittedName>
</protein>
<evidence type="ECO:0000313" key="6">
    <source>
        <dbReference type="Proteomes" id="UP000007382"/>
    </source>
</evidence>
<keyword evidence="2" id="KW-0012">Acyltransferase</keyword>
<dbReference type="SUPFAM" id="SSF53901">
    <property type="entry name" value="Thiolase-like"/>
    <property type="match status" value="1"/>
</dbReference>
<evidence type="ECO:0000256" key="2">
    <source>
        <dbReference type="ARBA" id="ARBA00023315"/>
    </source>
</evidence>
<gene>
    <name evidence="5" type="ordered locus">LFE_0036</name>
</gene>
<dbReference type="STRING" id="1162668.LFE_0036"/>
<dbReference type="GO" id="GO:0044550">
    <property type="term" value="P:secondary metabolite biosynthetic process"/>
    <property type="evidence" value="ECO:0007669"/>
    <property type="project" value="TreeGrafter"/>
</dbReference>
<evidence type="ECO:0000259" key="4">
    <source>
        <dbReference type="Pfam" id="PF08545"/>
    </source>
</evidence>
<dbReference type="Pfam" id="PF08541">
    <property type="entry name" value="ACP_syn_III_C"/>
    <property type="match status" value="1"/>
</dbReference>
<dbReference type="KEGG" id="lfc:LFE_0036"/>
<dbReference type="InterPro" id="IPR013751">
    <property type="entry name" value="ACP_syn_III_N"/>
</dbReference>
<keyword evidence="6" id="KW-1185">Reference proteome</keyword>
<accession>I0IKG8</accession>
<dbReference type="Pfam" id="PF08545">
    <property type="entry name" value="ACP_syn_III"/>
    <property type="match status" value="1"/>
</dbReference>
<dbReference type="HOGENOM" id="CLU_039592_3_1_0"/>
<sequence length="339" mass="36469">MNLRSAKKIKHPTSSHTLARRVYIRSIGWNRQVSFCSNQEVCEKTAHRAETIEELTGIRTRSRWMGDPIDLAMGAIVDLSKKAGPELLSRIDLIIVSASAPVLPLPQTAALISQGLGALGRGVPVFDLQASCSGYIYALTVAHSMIHSGGYGNILIVTLEKKSRQLCPIHGPETAILFGDMATATLVSGVTGPLRMEGSHIGAKGELASMIYREPDPCNGAPILRMDGGRVYREAIRTLGKEIPPFLENLGTPIPEIDLFVFHQANGRLIDSLGKRLGLDREKVPLSLDSFGNTSSSSIPLTLALHLEKGGEIPRKVLLGAFGGGATFGLALLTRNQLH</sequence>
<evidence type="ECO:0000256" key="1">
    <source>
        <dbReference type="ARBA" id="ARBA00022679"/>
    </source>
</evidence>
<dbReference type="RefSeq" id="WP_014448262.1">
    <property type="nucleotide sequence ID" value="NC_017094.1"/>
</dbReference>
<proteinExistence type="predicted"/>
<dbReference type="AlphaFoldDB" id="I0IKG8"/>
<organism evidence="5 6">
    <name type="scientific">Leptospirillum ferrooxidans (strain C2-3)</name>
    <dbReference type="NCBI Taxonomy" id="1162668"/>
    <lineage>
        <taxon>Bacteria</taxon>
        <taxon>Pseudomonadati</taxon>
        <taxon>Nitrospirota</taxon>
        <taxon>Nitrospiria</taxon>
        <taxon>Nitrospirales</taxon>
        <taxon>Nitrospiraceae</taxon>
        <taxon>Leptospirillum</taxon>
    </lineage>
</organism>
<dbReference type="eggNOG" id="COG0332">
    <property type="taxonomic scope" value="Bacteria"/>
</dbReference>
<dbReference type="EMBL" id="AP012342">
    <property type="protein sequence ID" value="BAM05767.1"/>
    <property type="molecule type" value="Genomic_DNA"/>
</dbReference>
<evidence type="ECO:0000313" key="5">
    <source>
        <dbReference type="EMBL" id="BAM05767.1"/>
    </source>
</evidence>
<dbReference type="Gene3D" id="3.40.47.10">
    <property type="match status" value="1"/>
</dbReference>
<reference evidence="6" key="2">
    <citation type="submission" date="2012-03" db="EMBL/GenBank/DDBJ databases">
        <title>The complete genome sequence of the pioneer microbe on fresh volcanic deposit, Leptospirillum ferrooxidans strain C2-3.</title>
        <authorList>
            <person name="Fujimura R."/>
            <person name="Sato Y."/>
            <person name="Nishizawa T."/>
            <person name="Nanba K."/>
            <person name="Oshima K."/>
            <person name="Hattori M."/>
            <person name="Kamijo T."/>
            <person name="Ohta H."/>
        </authorList>
    </citation>
    <scope>NUCLEOTIDE SEQUENCE [LARGE SCALE GENOMIC DNA]</scope>
    <source>
        <strain evidence="6">C2-3</strain>
    </source>
</reference>
<dbReference type="CDD" id="cd00830">
    <property type="entry name" value="KAS_III"/>
    <property type="match status" value="1"/>
</dbReference>
<keyword evidence="1" id="KW-0808">Transferase</keyword>